<organism evidence="3 4">
    <name type="scientific">Coniochaeta pulveracea</name>
    <dbReference type="NCBI Taxonomy" id="177199"/>
    <lineage>
        <taxon>Eukaryota</taxon>
        <taxon>Fungi</taxon>
        <taxon>Dikarya</taxon>
        <taxon>Ascomycota</taxon>
        <taxon>Pezizomycotina</taxon>
        <taxon>Sordariomycetes</taxon>
        <taxon>Sordariomycetidae</taxon>
        <taxon>Coniochaetales</taxon>
        <taxon>Coniochaetaceae</taxon>
        <taxon>Coniochaeta</taxon>
    </lineage>
</organism>
<comment type="caution">
    <text evidence="3">The sequence shown here is derived from an EMBL/GenBank/DDBJ whole genome shotgun (WGS) entry which is preliminary data.</text>
</comment>
<feature type="region of interest" description="Disordered" evidence="1">
    <location>
        <begin position="563"/>
        <end position="586"/>
    </location>
</feature>
<proteinExistence type="predicted"/>
<name>A0A420Y9A5_9PEZI</name>
<dbReference type="EMBL" id="QVQW01000030">
    <property type="protein sequence ID" value="RKU44478.1"/>
    <property type="molecule type" value="Genomic_DNA"/>
</dbReference>
<feature type="compositionally biased region" description="Polar residues" evidence="1">
    <location>
        <begin position="449"/>
        <end position="461"/>
    </location>
</feature>
<protein>
    <submittedName>
        <fullName evidence="3">Uncharacterized protein</fullName>
    </submittedName>
</protein>
<feature type="region of interest" description="Disordered" evidence="1">
    <location>
        <begin position="276"/>
        <end position="310"/>
    </location>
</feature>
<feature type="region of interest" description="Disordered" evidence="1">
    <location>
        <begin position="333"/>
        <end position="364"/>
    </location>
</feature>
<keyword evidence="2" id="KW-0472">Membrane</keyword>
<evidence type="ECO:0000256" key="2">
    <source>
        <dbReference type="SAM" id="Phobius"/>
    </source>
</evidence>
<dbReference type="OrthoDB" id="5240840at2759"/>
<feature type="compositionally biased region" description="Low complexity" evidence="1">
    <location>
        <begin position="576"/>
        <end position="586"/>
    </location>
</feature>
<sequence>MANLSGGAFITSLQGRRCTAVPRNRITNSTAVPNVNVGPGSTTSEGLAQLTLTSETRTVGGEGSTTSTTVGISTAIETDITTESILVSITTSEQGGATTILPPVAVLSPSPVEPPVTTTSIAVSTEPGPATGTPVTQEDAPSASAQPNPTGIQLASTAGVQTDVVSQTQATQQETAVPSGTGLGVIPDINTSPAIFPTIDTSGTSTAISTAPASGSPSSVNGAANSIPTSSESKIHSTVAVAGGVIGSIVGLSMLAFFLWFWRRRLGRRRQSSLLTPLSTTHPGRGGLDPREEKGSTYEINRDSIGPTPRTERFTAALGYTMRQVSSRISQIVRRESSVNKNRGPSQFIASRNRADSSSSGVGYPTRRGDITALDRLKDWWFHLKSDIAFSRRLQTTKTPILSDPFASSRHMSERGAVKLPPPNSTTSMRGQPDFLTLLRLDDAETQRRQVSAKSGTSSLPNGHPGRPSLDLSNTNPFSDENSIAGERSGAKPAPLRINPFSDANAIVTSRNPSVYVASTRQSRTQSISAASPVPNTSRAPSTIYRDSATSVATFSTRQNKFRSDPFDLEPLRQQGGSLSSSTAGVSGSVESVDVVPNDVRRPTGAHVRAESLTSKYSSGVSRTSLRGWADPGPDVGPGAQQVGAVWEGKRVRGENQGSVGKAI</sequence>
<accession>A0A420Y9A5</accession>
<feature type="compositionally biased region" description="Polar residues" evidence="1">
    <location>
        <begin position="205"/>
        <end position="232"/>
    </location>
</feature>
<feature type="transmembrane region" description="Helical" evidence="2">
    <location>
        <begin position="239"/>
        <end position="262"/>
    </location>
</feature>
<feature type="compositionally biased region" description="Basic and acidic residues" evidence="1">
    <location>
        <begin position="288"/>
        <end position="302"/>
    </location>
</feature>
<evidence type="ECO:0000313" key="4">
    <source>
        <dbReference type="Proteomes" id="UP000275385"/>
    </source>
</evidence>
<evidence type="ECO:0000256" key="1">
    <source>
        <dbReference type="SAM" id="MobiDB-lite"/>
    </source>
</evidence>
<keyword evidence="2" id="KW-1133">Transmembrane helix</keyword>
<keyword evidence="2" id="KW-0812">Transmembrane</keyword>
<reference evidence="3 4" key="1">
    <citation type="submission" date="2018-08" db="EMBL/GenBank/DDBJ databases">
        <title>Draft genome of the lignicolous fungus Coniochaeta pulveracea.</title>
        <authorList>
            <person name="Borstlap C.J."/>
            <person name="De Witt R.N."/>
            <person name="Botha A."/>
            <person name="Volschenk H."/>
        </authorList>
    </citation>
    <scope>NUCLEOTIDE SEQUENCE [LARGE SCALE GENOMIC DNA]</scope>
    <source>
        <strain evidence="3 4">CAB683</strain>
    </source>
</reference>
<feature type="region of interest" description="Disordered" evidence="1">
    <location>
        <begin position="518"/>
        <end position="542"/>
    </location>
</feature>
<feature type="compositionally biased region" description="Polar residues" evidence="1">
    <location>
        <begin position="518"/>
        <end position="541"/>
    </location>
</feature>
<dbReference type="Proteomes" id="UP000275385">
    <property type="component" value="Unassembled WGS sequence"/>
</dbReference>
<keyword evidence="4" id="KW-1185">Reference proteome</keyword>
<feature type="compositionally biased region" description="Polar residues" evidence="1">
    <location>
        <begin position="339"/>
        <end position="361"/>
    </location>
</feature>
<feature type="region of interest" description="Disordered" evidence="1">
    <location>
        <begin position="447"/>
        <end position="497"/>
    </location>
</feature>
<dbReference type="STRING" id="177199.A0A420Y9A5"/>
<dbReference type="AlphaFoldDB" id="A0A420Y9A5"/>
<feature type="region of interest" description="Disordered" evidence="1">
    <location>
        <begin position="402"/>
        <end position="431"/>
    </location>
</feature>
<evidence type="ECO:0000313" key="3">
    <source>
        <dbReference type="EMBL" id="RKU44478.1"/>
    </source>
</evidence>
<feature type="region of interest" description="Disordered" evidence="1">
    <location>
        <begin position="116"/>
        <end position="149"/>
    </location>
</feature>
<feature type="compositionally biased region" description="Polar residues" evidence="1">
    <location>
        <begin position="471"/>
        <end position="482"/>
    </location>
</feature>
<gene>
    <name evidence="3" type="ORF">DL546_003528</name>
</gene>
<feature type="region of interest" description="Disordered" evidence="1">
    <location>
        <begin position="205"/>
        <end position="233"/>
    </location>
</feature>